<organism evidence="2 3">
    <name type="scientific">Ramlibacter henchirensis</name>
    <dbReference type="NCBI Taxonomy" id="204072"/>
    <lineage>
        <taxon>Bacteria</taxon>
        <taxon>Pseudomonadati</taxon>
        <taxon>Pseudomonadota</taxon>
        <taxon>Betaproteobacteria</taxon>
        <taxon>Burkholderiales</taxon>
        <taxon>Comamonadaceae</taxon>
        <taxon>Ramlibacter</taxon>
    </lineage>
</organism>
<accession>A0A4Z0BWK0</accession>
<evidence type="ECO:0000259" key="1">
    <source>
        <dbReference type="Pfam" id="PF18478"/>
    </source>
</evidence>
<comment type="caution">
    <text evidence="2">The sequence shown here is derived from an EMBL/GenBank/DDBJ whole genome shotgun (WGS) entry which is preliminary data.</text>
</comment>
<proteinExistence type="predicted"/>
<sequence length="127" mass="14453">MARLDMDVAWHAMPKSKLGVTGSAHNEPLFHPEESDDAWLAEVGRRGWIVFSHDRKFHTVGFESELSAIKQHGVGCFYLWGGSAKKYEKAQCFFKAYDRILAAIESTPLPFIFDVQRSGRLKRVEIP</sequence>
<dbReference type="AlphaFoldDB" id="A0A4Z0BWK0"/>
<dbReference type="InterPro" id="IPR041375">
    <property type="entry name" value="VapC45_PIN-like"/>
</dbReference>
<dbReference type="EMBL" id="SMLM01000002">
    <property type="protein sequence ID" value="TFZ02730.1"/>
    <property type="molecule type" value="Genomic_DNA"/>
</dbReference>
<keyword evidence="3" id="KW-1185">Reference proteome</keyword>
<gene>
    <name evidence="2" type="ORF">EZ313_15905</name>
</gene>
<evidence type="ECO:0000313" key="3">
    <source>
        <dbReference type="Proteomes" id="UP000298180"/>
    </source>
</evidence>
<protein>
    <recommendedName>
        <fullName evidence="1">VapC45 PIN like domain-containing protein</fullName>
    </recommendedName>
</protein>
<name>A0A4Z0BWK0_9BURK</name>
<evidence type="ECO:0000313" key="2">
    <source>
        <dbReference type="EMBL" id="TFZ02730.1"/>
    </source>
</evidence>
<feature type="domain" description="VapC45 PIN like" evidence="1">
    <location>
        <begin position="28"/>
        <end position="79"/>
    </location>
</feature>
<dbReference type="Proteomes" id="UP000298180">
    <property type="component" value="Unassembled WGS sequence"/>
</dbReference>
<reference evidence="2 3" key="1">
    <citation type="submission" date="2019-03" db="EMBL/GenBank/DDBJ databases">
        <title>Ramlibacter henchirensis DSM 14656, whole genome shotgun sequence.</title>
        <authorList>
            <person name="Zhang X."/>
            <person name="Feng G."/>
            <person name="Zhu H."/>
        </authorList>
    </citation>
    <scope>NUCLEOTIDE SEQUENCE [LARGE SCALE GENOMIC DNA]</scope>
    <source>
        <strain evidence="2 3">DSM 14656</strain>
    </source>
</reference>
<dbReference type="Pfam" id="PF18478">
    <property type="entry name" value="PIN_10"/>
    <property type="match status" value="1"/>
</dbReference>